<dbReference type="AlphaFoldDB" id="A0A378ACZ3"/>
<dbReference type="PANTHER" id="PTHR30153">
    <property type="entry name" value="REPLICATIVE DNA HELICASE DNAB"/>
    <property type="match status" value="1"/>
</dbReference>
<dbReference type="SUPFAM" id="SSF52540">
    <property type="entry name" value="P-loop containing nucleoside triphosphate hydrolases"/>
    <property type="match status" value="1"/>
</dbReference>
<protein>
    <submittedName>
        <fullName evidence="3">Replicative DNA helicase</fullName>
        <ecNumber evidence="3">3.6.4.12</ecNumber>
    </submittedName>
</protein>
<dbReference type="PROSITE" id="PS51199">
    <property type="entry name" value="SF4_HELICASE"/>
    <property type="match status" value="1"/>
</dbReference>
<evidence type="ECO:0000259" key="2">
    <source>
        <dbReference type="PROSITE" id="PS51199"/>
    </source>
</evidence>
<reference evidence="3 4" key="1">
    <citation type="submission" date="2018-06" db="EMBL/GenBank/DDBJ databases">
        <authorList>
            <consortium name="Pathogen Informatics"/>
            <person name="Doyle S."/>
        </authorList>
    </citation>
    <scope>NUCLEOTIDE SEQUENCE [LARGE SCALE GENOMIC DNA]</scope>
    <source>
        <strain evidence="3 4">NCTC10313</strain>
    </source>
</reference>
<dbReference type="EC" id="3.6.4.12" evidence="3"/>
<dbReference type="GO" id="GO:0003678">
    <property type="term" value="F:DNA helicase activity"/>
    <property type="evidence" value="ECO:0007669"/>
    <property type="project" value="UniProtKB-EC"/>
</dbReference>
<dbReference type="GO" id="GO:0005524">
    <property type="term" value="F:ATP binding"/>
    <property type="evidence" value="ECO:0007669"/>
    <property type="project" value="InterPro"/>
</dbReference>
<keyword evidence="3" id="KW-0547">Nucleotide-binding</keyword>
<feature type="domain" description="SF4 helicase" evidence="2">
    <location>
        <begin position="1"/>
        <end position="119"/>
    </location>
</feature>
<evidence type="ECO:0000256" key="1">
    <source>
        <dbReference type="SAM" id="MobiDB-lite"/>
    </source>
</evidence>
<evidence type="ECO:0000313" key="4">
    <source>
        <dbReference type="Proteomes" id="UP000254487"/>
    </source>
</evidence>
<keyword evidence="3" id="KW-0347">Helicase</keyword>
<organism evidence="3 4">
    <name type="scientific">Klebsiella pneumoniae subsp. ozaenae</name>
    <dbReference type="NCBI Taxonomy" id="574"/>
    <lineage>
        <taxon>Bacteria</taxon>
        <taxon>Pseudomonadati</taxon>
        <taxon>Pseudomonadota</taxon>
        <taxon>Gammaproteobacteria</taxon>
        <taxon>Enterobacterales</taxon>
        <taxon>Enterobacteriaceae</taxon>
        <taxon>Klebsiella/Raoultella group</taxon>
        <taxon>Klebsiella</taxon>
        <taxon>Klebsiella pneumoniae complex</taxon>
    </lineage>
</organism>
<sequence length="119" mass="13268">MNRSVGEIATGLKNLAKELRCPVIALAQLNRNLEQRANKRPVAADLRESGVIEQEADVIFMVYRDEKYNENTELKGITEIICVKSRHAPGGRKDLPLQQPLLRPGPGRFHLQRPDATGG</sequence>
<dbReference type="EMBL" id="UGLW01000003">
    <property type="protein sequence ID" value="STV05895.1"/>
    <property type="molecule type" value="Genomic_DNA"/>
</dbReference>
<feature type="compositionally biased region" description="Low complexity" evidence="1">
    <location>
        <begin position="96"/>
        <end position="108"/>
    </location>
</feature>
<keyword evidence="3" id="KW-0378">Hydrolase</keyword>
<keyword evidence="3" id="KW-0067">ATP-binding</keyword>
<dbReference type="Proteomes" id="UP000254487">
    <property type="component" value="Unassembled WGS sequence"/>
</dbReference>
<dbReference type="Gene3D" id="3.40.50.300">
    <property type="entry name" value="P-loop containing nucleotide triphosphate hydrolases"/>
    <property type="match status" value="1"/>
</dbReference>
<name>A0A378ACZ3_KLEPO</name>
<feature type="region of interest" description="Disordered" evidence="1">
    <location>
        <begin position="88"/>
        <end position="119"/>
    </location>
</feature>
<dbReference type="GO" id="GO:0016787">
    <property type="term" value="F:hydrolase activity"/>
    <property type="evidence" value="ECO:0007669"/>
    <property type="project" value="UniProtKB-KW"/>
</dbReference>
<gene>
    <name evidence="3" type="primary">dnaB_2</name>
    <name evidence="3" type="ORF">NCTC10313_05419</name>
</gene>
<dbReference type="GO" id="GO:0006260">
    <property type="term" value="P:DNA replication"/>
    <property type="evidence" value="ECO:0007669"/>
    <property type="project" value="InterPro"/>
</dbReference>
<dbReference type="InterPro" id="IPR007694">
    <property type="entry name" value="DNA_helicase_DnaB-like_C"/>
</dbReference>
<dbReference type="Pfam" id="PF03796">
    <property type="entry name" value="DnaB_C"/>
    <property type="match status" value="1"/>
</dbReference>
<evidence type="ECO:0000313" key="3">
    <source>
        <dbReference type="EMBL" id="STV05895.1"/>
    </source>
</evidence>
<accession>A0A378ACZ3</accession>
<proteinExistence type="predicted"/>
<dbReference type="InterPro" id="IPR027417">
    <property type="entry name" value="P-loop_NTPase"/>
</dbReference>
<dbReference type="PANTHER" id="PTHR30153:SF2">
    <property type="entry name" value="REPLICATIVE DNA HELICASE"/>
    <property type="match status" value="1"/>
</dbReference>
<dbReference type="GO" id="GO:0005829">
    <property type="term" value="C:cytosol"/>
    <property type="evidence" value="ECO:0007669"/>
    <property type="project" value="TreeGrafter"/>
</dbReference>